<feature type="transmembrane region" description="Helical" evidence="6">
    <location>
        <begin position="75"/>
        <end position="97"/>
    </location>
</feature>
<evidence type="ECO:0000259" key="7">
    <source>
        <dbReference type="Pfam" id="PF01061"/>
    </source>
</evidence>
<dbReference type="Proteomes" id="UP000594261">
    <property type="component" value="Chromosome 3"/>
</dbReference>
<evidence type="ECO:0000313" key="9">
    <source>
        <dbReference type="Proteomes" id="UP000594261"/>
    </source>
</evidence>
<keyword evidence="9" id="KW-1185">Reference proteome</keyword>
<dbReference type="EnsemblPlants" id="QL03p010067:mrna">
    <property type="protein sequence ID" value="QL03p010067:mrna"/>
    <property type="gene ID" value="QL03p010067"/>
</dbReference>
<accession>A0A7N2L5N2</accession>
<dbReference type="GO" id="GO:0005886">
    <property type="term" value="C:plasma membrane"/>
    <property type="evidence" value="ECO:0007669"/>
    <property type="project" value="UniProtKB-ARBA"/>
</dbReference>
<keyword evidence="3 6" id="KW-0812">Transmembrane</keyword>
<dbReference type="Pfam" id="PF01061">
    <property type="entry name" value="ABC2_membrane"/>
    <property type="match status" value="2"/>
</dbReference>
<evidence type="ECO:0000256" key="4">
    <source>
        <dbReference type="ARBA" id="ARBA00022989"/>
    </source>
</evidence>
<protein>
    <recommendedName>
        <fullName evidence="7">ABC-2 type transporter transmembrane domain-containing protein</fullName>
    </recommendedName>
</protein>
<keyword evidence="5 6" id="KW-0472">Membrane</keyword>
<evidence type="ECO:0000256" key="6">
    <source>
        <dbReference type="SAM" id="Phobius"/>
    </source>
</evidence>
<evidence type="ECO:0000256" key="5">
    <source>
        <dbReference type="ARBA" id="ARBA00023136"/>
    </source>
</evidence>
<feature type="domain" description="ABC-2 type transporter transmembrane" evidence="7">
    <location>
        <begin position="1"/>
        <end position="46"/>
    </location>
</feature>
<reference evidence="8" key="2">
    <citation type="submission" date="2021-01" db="UniProtKB">
        <authorList>
            <consortium name="EnsemblPlants"/>
        </authorList>
    </citation>
    <scope>IDENTIFICATION</scope>
</reference>
<dbReference type="OMA" id="RTIFCRE"/>
<dbReference type="AlphaFoldDB" id="A0A7N2L5N2"/>
<keyword evidence="2" id="KW-0813">Transport</keyword>
<dbReference type="GO" id="GO:0140359">
    <property type="term" value="F:ABC-type transporter activity"/>
    <property type="evidence" value="ECO:0007669"/>
    <property type="project" value="InterPro"/>
</dbReference>
<dbReference type="Gramene" id="QL03p010067:mrna">
    <property type="protein sequence ID" value="QL03p010067:mrna"/>
    <property type="gene ID" value="QL03p010067"/>
</dbReference>
<evidence type="ECO:0000256" key="2">
    <source>
        <dbReference type="ARBA" id="ARBA00022448"/>
    </source>
</evidence>
<dbReference type="EMBL" id="LRBV02000003">
    <property type="status" value="NOT_ANNOTATED_CDS"/>
    <property type="molecule type" value="Genomic_DNA"/>
</dbReference>
<proteinExistence type="predicted"/>
<dbReference type="PANTHER" id="PTHR19241">
    <property type="entry name" value="ATP-BINDING CASSETTE TRANSPORTER"/>
    <property type="match status" value="1"/>
</dbReference>
<evidence type="ECO:0000256" key="3">
    <source>
        <dbReference type="ARBA" id="ARBA00022692"/>
    </source>
</evidence>
<feature type="domain" description="ABC-2 type transporter transmembrane" evidence="7">
    <location>
        <begin position="62"/>
        <end position="127"/>
    </location>
</feature>
<reference evidence="8 9" key="1">
    <citation type="journal article" date="2016" name="G3 (Bethesda)">
        <title>First Draft Assembly and Annotation of the Genome of a California Endemic Oak Quercus lobata Nee (Fagaceae).</title>
        <authorList>
            <person name="Sork V.L."/>
            <person name="Fitz-Gibbon S.T."/>
            <person name="Puiu D."/>
            <person name="Crepeau M."/>
            <person name="Gugger P.F."/>
            <person name="Sherman R."/>
            <person name="Stevens K."/>
            <person name="Langley C.H."/>
            <person name="Pellegrini M."/>
            <person name="Salzberg S.L."/>
        </authorList>
    </citation>
    <scope>NUCLEOTIDE SEQUENCE [LARGE SCALE GENOMIC DNA]</scope>
    <source>
        <strain evidence="8 9">cv. SW786</strain>
    </source>
</reference>
<dbReference type="InterPro" id="IPR013525">
    <property type="entry name" value="ABC2_TM"/>
</dbReference>
<sequence length="172" mass="19524">MYATVIFLGINNCSAVIQYVTTEQTAMYREHFAGMYSSWAYSLAQVQYSLEQTEFIVDLKGIYLGMLLVSLTPNAMLATILSSAFYTIFNLFAGFLIPKPQIPKWWTWLYYLTPTSWSLNGLVASQYGDINKEILLFGETKAVFAFLEDYFGFHHDQLALVAGVLLPCLHIL</sequence>
<evidence type="ECO:0000313" key="8">
    <source>
        <dbReference type="EnsemblPlants" id="QL03p010067:mrna"/>
    </source>
</evidence>
<keyword evidence="4 6" id="KW-1133">Transmembrane helix</keyword>
<evidence type="ECO:0000256" key="1">
    <source>
        <dbReference type="ARBA" id="ARBA00004141"/>
    </source>
</evidence>
<dbReference type="InParanoid" id="A0A7N2L5N2"/>
<name>A0A7N2L5N2_QUELO</name>
<organism evidence="8 9">
    <name type="scientific">Quercus lobata</name>
    <name type="common">Valley oak</name>
    <dbReference type="NCBI Taxonomy" id="97700"/>
    <lineage>
        <taxon>Eukaryota</taxon>
        <taxon>Viridiplantae</taxon>
        <taxon>Streptophyta</taxon>
        <taxon>Embryophyta</taxon>
        <taxon>Tracheophyta</taxon>
        <taxon>Spermatophyta</taxon>
        <taxon>Magnoliopsida</taxon>
        <taxon>eudicotyledons</taxon>
        <taxon>Gunneridae</taxon>
        <taxon>Pentapetalae</taxon>
        <taxon>rosids</taxon>
        <taxon>fabids</taxon>
        <taxon>Fagales</taxon>
        <taxon>Fagaceae</taxon>
        <taxon>Quercus</taxon>
    </lineage>
</organism>
<comment type="subcellular location">
    <subcellularLocation>
        <location evidence="1">Membrane</location>
        <topology evidence="1">Multi-pass membrane protein</topology>
    </subcellularLocation>
</comment>